<reference evidence="2 3" key="1">
    <citation type="submission" date="2016-03" db="EMBL/GenBank/DDBJ databases">
        <title>Cyphomyrmex costatus WGS genome.</title>
        <authorList>
            <person name="Nygaard S."/>
            <person name="Hu H."/>
            <person name="Boomsma J."/>
            <person name="Zhang G."/>
        </authorList>
    </citation>
    <scope>NUCLEOTIDE SEQUENCE [LARGE SCALE GENOMIC DNA]</scope>
    <source>
        <strain evidence="2">MS0001</strain>
        <tissue evidence="2">Whole body</tissue>
    </source>
</reference>
<proteinExistence type="predicted"/>
<evidence type="ECO:0000313" key="2">
    <source>
        <dbReference type="EMBL" id="KYM93470.1"/>
    </source>
</evidence>
<keyword evidence="3" id="KW-1185">Reference proteome</keyword>
<feature type="region of interest" description="Disordered" evidence="1">
    <location>
        <begin position="33"/>
        <end position="70"/>
    </location>
</feature>
<sequence>RHSSISENNSSCLAKHSMALISCKAQLRTETKTYETQSQKGATRVGGERRATRQGGSGRKGGNARGSGRRVGCESCVPMIFLSRSLRLMKSLRSKTSLTNHETKEHGCFYRFNYCCHLAKTSRNQIEFFKAYPELMIGIGQCGCLEFVLLYDANLDRIMNRLYLKKYLYSMYMCIVCVCEMEILSKMNISMKLWKSGKTDILTHNWNIIDVNNPGNNLKNNIFLNYFWKSLNIYISISNKI</sequence>
<accession>A0A195BYS7</accession>
<evidence type="ECO:0000256" key="1">
    <source>
        <dbReference type="SAM" id="MobiDB-lite"/>
    </source>
</evidence>
<feature type="non-terminal residue" evidence="2">
    <location>
        <position position="1"/>
    </location>
</feature>
<organism evidence="2 3">
    <name type="scientific">Cyphomyrmex costatus</name>
    <dbReference type="NCBI Taxonomy" id="456900"/>
    <lineage>
        <taxon>Eukaryota</taxon>
        <taxon>Metazoa</taxon>
        <taxon>Ecdysozoa</taxon>
        <taxon>Arthropoda</taxon>
        <taxon>Hexapoda</taxon>
        <taxon>Insecta</taxon>
        <taxon>Pterygota</taxon>
        <taxon>Neoptera</taxon>
        <taxon>Endopterygota</taxon>
        <taxon>Hymenoptera</taxon>
        <taxon>Apocrita</taxon>
        <taxon>Aculeata</taxon>
        <taxon>Formicoidea</taxon>
        <taxon>Formicidae</taxon>
        <taxon>Myrmicinae</taxon>
        <taxon>Cyphomyrmex</taxon>
    </lineage>
</organism>
<protein>
    <submittedName>
        <fullName evidence="2">Uncharacterized protein</fullName>
    </submittedName>
</protein>
<gene>
    <name evidence="2" type="ORF">ALC62_15828</name>
</gene>
<dbReference type="EMBL" id="KQ978501">
    <property type="protein sequence ID" value="KYM93470.1"/>
    <property type="molecule type" value="Genomic_DNA"/>
</dbReference>
<evidence type="ECO:0000313" key="3">
    <source>
        <dbReference type="Proteomes" id="UP000078542"/>
    </source>
</evidence>
<name>A0A195BYS7_9HYME</name>
<dbReference type="AlphaFoldDB" id="A0A195BYS7"/>
<dbReference type="Proteomes" id="UP000078542">
    <property type="component" value="Unassembled WGS sequence"/>
</dbReference>
<feature type="compositionally biased region" description="Gly residues" evidence="1">
    <location>
        <begin position="55"/>
        <end position="65"/>
    </location>
</feature>